<dbReference type="GO" id="GO:0008270">
    <property type="term" value="F:zinc ion binding"/>
    <property type="evidence" value="ECO:0007669"/>
    <property type="project" value="UniProtKB-KW"/>
</dbReference>
<evidence type="ECO:0000256" key="1">
    <source>
        <dbReference type="ARBA" id="ARBA00022723"/>
    </source>
</evidence>
<gene>
    <name evidence="6" type="ORF">CTEN210_00138</name>
</gene>
<evidence type="ECO:0000256" key="4">
    <source>
        <dbReference type="PROSITE-ProRule" id="PRU00134"/>
    </source>
</evidence>
<evidence type="ECO:0000313" key="7">
    <source>
        <dbReference type="Proteomes" id="UP001054902"/>
    </source>
</evidence>
<keyword evidence="7" id="KW-1185">Reference proteome</keyword>
<dbReference type="PROSITE" id="PS50865">
    <property type="entry name" value="ZF_MYND_2"/>
    <property type="match status" value="1"/>
</dbReference>
<evidence type="ECO:0000256" key="3">
    <source>
        <dbReference type="ARBA" id="ARBA00022833"/>
    </source>
</evidence>
<accession>A0AAD3CFF5</accession>
<reference evidence="6 7" key="1">
    <citation type="journal article" date="2021" name="Sci. Rep.">
        <title>The genome of the diatom Chaetoceros tenuissimus carries an ancient integrated fragment of an extant virus.</title>
        <authorList>
            <person name="Hongo Y."/>
            <person name="Kimura K."/>
            <person name="Takaki Y."/>
            <person name="Yoshida Y."/>
            <person name="Baba S."/>
            <person name="Kobayashi G."/>
            <person name="Nagasaki K."/>
            <person name="Hano T."/>
            <person name="Tomaru Y."/>
        </authorList>
    </citation>
    <scope>NUCLEOTIDE SEQUENCE [LARGE SCALE GENOMIC DNA]</scope>
    <source>
        <strain evidence="6 7">NIES-3715</strain>
    </source>
</reference>
<dbReference type="Proteomes" id="UP001054902">
    <property type="component" value="Unassembled WGS sequence"/>
</dbReference>
<name>A0AAD3CFF5_9STRA</name>
<keyword evidence="3" id="KW-0862">Zinc</keyword>
<sequence>MGKKSRRSNRKDRSAGHGKNIPVFLRRLFNLEKEANDNYRNQLYSIAAQKYQEGLQIILQFQDAIFKTACPIDSSGVLEAKATFSLNLIMVEYSRCRYDNVIQIYNDIQMSAENEKVVLSFMCKLHGQLAMLRLDDSKENKERVISLIDTRVSEGMADPAEVAKALEALKMLRNMKEYDAATALGEKLERLSENRDLSTFEHCYSRGFVGLIGDVVDTVIFENSVTHLEQYRVEYHQQKGKVSHNNSLNRVLEACSKIGDVPQKALATRLDAFWMMIAQSHFLCHEVDDKEVSSQLCSNAIEYIETYLETIWHFERHCFTCHQKGTTKEVHLVCSGCRFACYCRLDHQRMTWRKGAIRGMRIGHEILCPLMNAYRKWKLVSKKGNEIASKLRRRFERECMYFLSDGLGLKDKCFEEKDMQKFRSLQNTCK</sequence>
<feature type="domain" description="MYND-type" evidence="5">
    <location>
        <begin position="318"/>
        <end position="368"/>
    </location>
</feature>
<comment type="caution">
    <text evidence="6">The sequence shown here is derived from an EMBL/GenBank/DDBJ whole genome shotgun (WGS) entry which is preliminary data.</text>
</comment>
<dbReference type="SUPFAM" id="SSF144232">
    <property type="entry name" value="HIT/MYND zinc finger-like"/>
    <property type="match status" value="1"/>
</dbReference>
<organism evidence="6 7">
    <name type="scientific">Chaetoceros tenuissimus</name>
    <dbReference type="NCBI Taxonomy" id="426638"/>
    <lineage>
        <taxon>Eukaryota</taxon>
        <taxon>Sar</taxon>
        <taxon>Stramenopiles</taxon>
        <taxon>Ochrophyta</taxon>
        <taxon>Bacillariophyta</taxon>
        <taxon>Coscinodiscophyceae</taxon>
        <taxon>Chaetocerotophycidae</taxon>
        <taxon>Chaetocerotales</taxon>
        <taxon>Chaetocerotaceae</taxon>
        <taxon>Chaetoceros</taxon>
    </lineage>
</organism>
<proteinExistence type="predicted"/>
<dbReference type="AlphaFoldDB" id="A0AAD3CFF5"/>
<dbReference type="EMBL" id="BLLK01000013">
    <property type="protein sequence ID" value="GFH43665.1"/>
    <property type="molecule type" value="Genomic_DNA"/>
</dbReference>
<keyword evidence="2 4" id="KW-0863">Zinc-finger</keyword>
<protein>
    <recommendedName>
        <fullName evidence="5">MYND-type domain-containing protein</fullName>
    </recommendedName>
</protein>
<keyword evidence="1" id="KW-0479">Metal-binding</keyword>
<evidence type="ECO:0000256" key="2">
    <source>
        <dbReference type="ARBA" id="ARBA00022771"/>
    </source>
</evidence>
<evidence type="ECO:0000259" key="5">
    <source>
        <dbReference type="PROSITE" id="PS50865"/>
    </source>
</evidence>
<dbReference type="InterPro" id="IPR002893">
    <property type="entry name" value="Znf_MYND"/>
</dbReference>
<evidence type="ECO:0000313" key="6">
    <source>
        <dbReference type="EMBL" id="GFH43665.1"/>
    </source>
</evidence>